<comment type="caution">
    <text evidence="1">The sequence shown here is derived from an EMBL/GenBank/DDBJ whole genome shotgun (WGS) entry which is preliminary data.</text>
</comment>
<dbReference type="EMBL" id="JABCKI010000417">
    <property type="protein sequence ID" value="KAG5650558.1"/>
    <property type="molecule type" value="Genomic_DNA"/>
</dbReference>
<dbReference type="AlphaFoldDB" id="A0A9P7GIA2"/>
<dbReference type="OrthoDB" id="410267at2759"/>
<proteinExistence type="predicted"/>
<reference evidence="1" key="2">
    <citation type="submission" date="2021-10" db="EMBL/GenBank/DDBJ databases">
        <title>Phylogenomics reveals ancestral predisposition of the termite-cultivated fungus Termitomyces towards a domesticated lifestyle.</title>
        <authorList>
            <person name="Auxier B."/>
            <person name="Grum-Grzhimaylo A."/>
            <person name="Cardenas M.E."/>
            <person name="Lodge J.D."/>
            <person name="Laessoe T."/>
            <person name="Pedersen O."/>
            <person name="Smith M.E."/>
            <person name="Kuyper T.W."/>
            <person name="Franco-Molano E.A."/>
            <person name="Baroni T.J."/>
            <person name="Aanen D.K."/>
        </authorList>
    </citation>
    <scope>NUCLEOTIDE SEQUENCE</scope>
    <source>
        <strain evidence="1">D49</strain>
    </source>
</reference>
<evidence type="ECO:0000313" key="1">
    <source>
        <dbReference type="EMBL" id="KAG5650558.1"/>
    </source>
</evidence>
<protein>
    <submittedName>
        <fullName evidence="1">Uncharacterized protein</fullName>
    </submittedName>
</protein>
<gene>
    <name evidence="1" type="ORF">H0H81_011819</name>
</gene>
<dbReference type="Proteomes" id="UP000717328">
    <property type="component" value="Unassembled WGS sequence"/>
</dbReference>
<reference evidence="1" key="1">
    <citation type="submission" date="2021-02" db="EMBL/GenBank/DDBJ databases">
        <authorList>
            <person name="Nieuwenhuis M."/>
            <person name="Van De Peppel L.J.J."/>
        </authorList>
    </citation>
    <scope>NUCLEOTIDE SEQUENCE</scope>
    <source>
        <strain evidence="1">D49</strain>
    </source>
</reference>
<name>A0A9P7GIA2_9AGAR</name>
<sequence>AKISTFEGQNPKKFPFPGPVYNPVDATRWQADQVASISLLNFAGSREHFQRSSRLRQEPMEPPTLLLPRSSQVMAAHPKQIQRLWVASTMLGLAHGSIFPTVSLEWFGMPASSLPLSPWRVLVLVFHAHSRAPQPTSRRVRVVRVRWTVVGRHSKLSSWLDA</sequence>
<evidence type="ECO:0000313" key="2">
    <source>
        <dbReference type="Proteomes" id="UP000717328"/>
    </source>
</evidence>
<keyword evidence="2" id="KW-1185">Reference proteome</keyword>
<accession>A0A9P7GIA2</accession>
<organism evidence="1 2">
    <name type="scientific">Sphagnurus paluster</name>
    <dbReference type="NCBI Taxonomy" id="117069"/>
    <lineage>
        <taxon>Eukaryota</taxon>
        <taxon>Fungi</taxon>
        <taxon>Dikarya</taxon>
        <taxon>Basidiomycota</taxon>
        <taxon>Agaricomycotina</taxon>
        <taxon>Agaricomycetes</taxon>
        <taxon>Agaricomycetidae</taxon>
        <taxon>Agaricales</taxon>
        <taxon>Tricholomatineae</taxon>
        <taxon>Lyophyllaceae</taxon>
        <taxon>Sphagnurus</taxon>
    </lineage>
</organism>
<feature type="non-terminal residue" evidence="1">
    <location>
        <position position="1"/>
    </location>
</feature>